<dbReference type="SUPFAM" id="SSF53335">
    <property type="entry name" value="S-adenosyl-L-methionine-dependent methyltransferases"/>
    <property type="match status" value="1"/>
</dbReference>
<accession>A0A811S371</accession>
<evidence type="ECO:0000313" key="2">
    <source>
        <dbReference type="EMBL" id="CAD6336817.1"/>
    </source>
</evidence>
<dbReference type="OrthoDB" id="1523883at2759"/>
<dbReference type="Gene3D" id="3.40.50.150">
    <property type="entry name" value="Vaccinia Virus protein VP39"/>
    <property type="match status" value="1"/>
</dbReference>
<dbReference type="Pfam" id="PF03492">
    <property type="entry name" value="Methyltransf_7"/>
    <property type="match status" value="1"/>
</dbReference>
<organism evidence="2 3">
    <name type="scientific">Miscanthus lutarioriparius</name>
    <dbReference type="NCBI Taxonomy" id="422564"/>
    <lineage>
        <taxon>Eukaryota</taxon>
        <taxon>Viridiplantae</taxon>
        <taxon>Streptophyta</taxon>
        <taxon>Embryophyta</taxon>
        <taxon>Tracheophyta</taxon>
        <taxon>Spermatophyta</taxon>
        <taxon>Magnoliopsida</taxon>
        <taxon>Liliopsida</taxon>
        <taxon>Poales</taxon>
        <taxon>Poaceae</taxon>
        <taxon>PACMAD clade</taxon>
        <taxon>Panicoideae</taxon>
        <taxon>Andropogonodae</taxon>
        <taxon>Andropogoneae</taxon>
        <taxon>Saccharinae</taxon>
        <taxon>Miscanthus</taxon>
    </lineage>
</organism>
<gene>
    <name evidence="2" type="ORF">NCGR_LOCUS60915</name>
</gene>
<dbReference type="PANTHER" id="PTHR31009">
    <property type="entry name" value="S-ADENOSYL-L-METHIONINE:CARBOXYL METHYLTRANSFERASE FAMILY PROTEIN"/>
    <property type="match status" value="1"/>
</dbReference>
<dbReference type="EMBL" id="CAJGYO010000018">
    <property type="protein sequence ID" value="CAD6336817.1"/>
    <property type="molecule type" value="Genomic_DNA"/>
</dbReference>
<dbReference type="Proteomes" id="UP000604825">
    <property type="component" value="Unassembled WGS sequence"/>
</dbReference>
<protein>
    <submittedName>
        <fullName evidence="2">Uncharacterized protein</fullName>
    </submittedName>
</protein>
<dbReference type="AlphaFoldDB" id="A0A811S371"/>
<keyword evidence="3" id="KW-1185">Reference proteome</keyword>
<comment type="similarity">
    <text evidence="1">Belongs to the methyltransferase superfamily. Type-7 methyltransferase family. SABATH subfamily.</text>
</comment>
<name>A0A811S371_9POAL</name>
<evidence type="ECO:0000256" key="1">
    <source>
        <dbReference type="ARBA" id="ARBA00008908"/>
    </source>
</evidence>
<proteinExistence type="inferred from homology"/>
<reference evidence="2" key="1">
    <citation type="submission" date="2020-10" db="EMBL/GenBank/DDBJ databases">
        <authorList>
            <person name="Han B."/>
            <person name="Lu T."/>
            <person name="Zhao Q."/>
            <person name="Huang X."/>
            <person name="Zhao Y."/>
        </authorList>
    </citation>
    <scope>NUCLEOTIDE SEQUENCE</scope>
</reference>
<comment type="caution">
    <text evidence="2">The sequence shown here is derived from an EMBL/GenBank/DDBJ whole genome shotgun (WGS) entry which is preliminary data.</text>
</comment>
<dbReference type="GO" id="GO:0008168">
    <property type="term" value="F:methyltransferase activity"/>
    <property type="evidence" value="ECO:0007669"/>
    <property type="project" value="InterPro"/>
</dbReference>
<dbReference type="InterPro" id="IPR005299">
    <property type="entry name" value="MeTrfase_7"/>
</dbReference>
<dbReference type="InterPro" id="IPR029063">
    <property type="entry name" value="SAM-dependent_MTases_sf"/>
</dbReference>
<sequence length="87" mass="9719">MVISLPGHCSSDSTCQSNLLCDGTAFMLNDMASRGVIDREKLDSFYLPMYGPSDKEPREIIQDEGSFMINKILARDVISDMDKKKTP</sequence>
<evidence type="ECO:0000313" key="3">
    <source>
        <dbReference type="Proteomes" id="UP000604825"/>
    </source>
</evidence>